<protein>
    <submittedName>
        <fullName evidence="1">Uncharacterized protein</fullName>
    </submittedName>
</protein>
<sequence length="119" mass="13487">MVNSSFDGLQSIITEVTLEITKVSRKTSAEPFKGLGVGDIIKIYKNPFGLEYSRRGGGAVSVGISTKNGKFNRYMSDLERVLNIQEDWKNYNAKIRDVPIIPPTYEFKLLSIENFYETE</sequence>
<accession>A0AAE7SQQ2</accession>
<dbReference type="Proteomes" id="UP000827445">
    <property type="component" value="Segment"/>
</dbReference>
<dbReference type="EMBL" id="MZ398135">
    <property type="protein sequence ID" value="QXP45173.1"/>
    <property type="molecule type" value="Genomic_DNA"/>
</dbReference>
<evidence type="ECO:0000313" key="1">
    <source>
        <dbReference type="EMBL" id="QXP45173.1"/>
    </source>
</evidence>
<name>A0AAE7SQQ2_9CAUD</name>
<keyword evidence="2" id="KW-1185">Reference proteome</keyword>
<organism evidence="1 2">
    <name type="scientific">Carnobacterium phage cd2</name>
    <dbReference type="NCBI Taxonomy" id="2849244"/>
    <lineage>
        <taxon>Viruses</taxon>
        <taxon>Duplodnaviria</taxon>
        <taxon>Heunggongvirae</taxon>
        <taxon>Uroviricota</taxon>
        <taxon>Caudoviricetes</taxon>
        <taxon>Carnodivirus</taxon>
        <taxon>Carnodivirus cd2-like</taxon>
    </lineage>
</organism>
<reference evidence="1 2" key="1">
    <citation type="journal article" date="2021" name="Microbiol. Resour. Announc.">
        <title>Genome Sequences of Bacteriophages cd2, cd3, and cd4, which Specifically Target Carnobacterium divergens.</title>
        <authorList>
            <person name="Zhang P."/>
            <person name="Britton A.P."/>
            <person name="Visser K.A."/>
            <person name="Welke C.A."/>
            <person name="Wassink H."/>
            <person name="Prins E."/>
            <person name="Yang X."/>
            <person name="Martin-Visscher L.A."/>
        </authorList>
    </citation>
    <scope>NUCLEOTIDE SEQUENCE [LARGE SCALE GENOMIC DNA]</scope>
    <source>
        <strain evidence="2">cd2</strain>
    </source>
</reference>
<evidence type="ECO:0000313" key="2">
    <source>
        <dbReference type="Proteomes" id="UP000827445"/>
    </source>
</evidence>
<proteinExistence type="predicted"/>
<gene>
    <name evidence="1" type="ORF">cd2_047</name>
</gene>